<evidence type="ECO:0000313" key="3">
    <source>
        <dbReference type="Proteomes" id="UP000037392"/>
    </source>
</evidence>
<proteinExistence type="predicted"/>
<protein>
    <recommendedName>
        <fullName evidence="1">LysR substrate-binding domain-containing protein</fullName>
    </recommendedName>
</protein>
<dbReference type="AlphaFoldDB" id="A0A0J9CBJ8"/>
<reference evidence="2 3" key="1">
    <citation type="submission" date="2011-04" db="EMBL/GenBank/DDBJ databases">
        <title>The Genome Sequence of Clostridium citroniae WAL-19142.</title>
        <authorList>
            <consortium name="The Broad Institute Genome Sequencing Platform"/>
            <person name="Earl A."/>
            <person name="Ward D."/>
            <person name="Feldgarden M."/>
            <person name="Gevers D."/>
            <person name="Warren Y.A."/>
            <person name="Tyrrell K.L."/>
            <person name="Citron D.M."/>
            <person name="Goldstein E.J."/>
            <person name="Daigneault M."/>
            <person name="Allen-Vercoe E."/>
            <person name="Young S.K."/>
            <person name="Zeng Q."/>
            <person name="Gargeya S."/>
            <person name="Fitzgerald M."/>
            <person name="Haas B."/>
            <person name="Abouelleil A."/>
            <person name="Alvarado L."/>
            <person name="Arachchi H.M."/>
            <person name="Berlin A."/>
            <person name="Brown A."/>
            <person name="Chapman S.B."/>
            <person name="Chen Z."/>
            <person name="Dunbar C."/>
            <person name="Freedman E."/>
            <person name="Gearin G."/>
            <person name="Gellesch M."/>
            <person name="Goldberg J."/>
            <person name="Griggs A."/>
            <person name="Gujja S."/>
            <person name="Heilman E.R."/>
            <person name="Heiman D."/>
            <person name="Howarth C."/>
            <person name="Larson L."/>
            <person name="Lui A."/>
            <person name="MacDonald P.J."/>
            <person name="Mehta T."/>
            <person name="Montmayeur A."/>
            <person name="Murphy C."/>
            <person name="Neiman D."/>
            <person name="Pearson M."/>
            <person name="Priest M."/>
            <person name="Roberts A."/>
            <person name="Saif S."/>
            <person name="Shea T."/>
            <person name="Shenoy N."/>
            <person name="Sisk P."/>
            <person name="Stolte C."/>
            <person name="Sykes S."/>
            <person name="White J."/>
            <person name="Yandava C."/>
            <person name="Wortman J."/>
            <person name="Nusbaum C."/>
            <person name="Birren B."/>
        </authorList>
    </citation>
    <scope>NUCLEOTIDE SEQUENCE [LARGE SCALE GENOMIC DNA]</scope>
    <source>
        <strain evidence="2 3">WAL-19142</strain>
    </source>
</reference>
<dbReference type="Proteomes" id="UP000037392">
    <property type="component" value="Unassembled WGS sequence"/>
</dbReference>
<evidence type="ECO:0000313" key="2">
    <source>
        <dbReference type="EMBL" id="KMW22472.1"/>
    </source>
</evidence>
<sequence length="149" mass="17005">MTAKVYFPAWCEPPQIIHMAVSYNKSCFGKIVFQCDIHHCFFRKPSVQNTDSCLVPPKYPVVVGLEELTGEPFILLEEGYAIMTMVEAVLGISILAELVLRRTNYNIVYIPIDPPVYRTIGVAYKDKNSLPIAVKYFIEYLTANRERLP</sequence>
<dbReference type="CDD" id="cd05466">
    <property type="entry name" value="PBP2_LTTR_substrate"/>
    <property type="match status" value="1"/>
</dbReference>
<comment type="caution">
    <text evidence="2">The sequence shown here is derived from an EMBL/GenBank/DDBJ whole genome shotgun (WGS) entry which is preliminary data.</text>
</comment>
<accession>A0A0J9CBJ8</accession>
<dbReference type="Pfam" id="PF03466">
    <property type="entry name" value="LysR_substrate"/>
    <property type="match status" value="1"/>
</dbReference>
<organism evidence="2 3">
    <name type="scientific">[Clostridium] citroniae WAL-19142</name>
    <dbReference type="NCBI Taxonomy" id="742734"/>
    <lineage>
        <taxon>Bacteria</taxon>
        <taxon>Bacillati</taxon>
        <taxon>Bacillota</taxon>
        <taxon>Clostridia</taxon>
        <taxon>Lachnospirales</taxon>
        <taxon>Lachnospiraceae</taxon>
        <taxon>Enterocloster</taxon>
    </lineage>
</organism>
<feature type="domain" description="LysR substrate-binding" evidence="1">
    <location>
        <begin position="81"/>
        <end position="143"/>
    </location>
</feature>
<gene>
    <name evidence="2" type="ORF">HMPREF9470_01351</name>
</gene>
<dbReference type="SUPFAM" id="SSF53850">
    <property type="entry name" value="Periplasmic binding protein-like II"/>
    <property type="match status" value="1"/>
</dbReference>
<dbReference type="InterPro" id="IPR005119">
    <property type="entry name" value="LysR_subst-bd"/>
</dbReference>
<evidence type="ECO:0000259" key="1">
    <source>
        <dbReference type="Pfam" id="PF03466"/>
    </source>
</evidence>
<name>A0A0J9CBJ8_9FIRM</name>
<dbReference type="EMBL" id="ADLK01000009">
    <property type="protein sequence ID" value="KMW22472.1"/>
    <property type="molecule type" value="Genomic_DNA"/>
</dbReference>
<dbReference type="Gene3D" id="3.40.190.290">
    <property type="match status" value="1"/>
</dbReference>
<dbReference type="PATRIC" id="fig|742734.4.peg.1448"/>